<feature type="region of interest" description="Disordered" evidence="4">
    <location>
        <begin position="130"/>
        <end position="181"/>
    </location>
</feature>
<evidence type="ECO:0000313" key="6">
    <source>
        <dbReference type="EMBL" id="KAK8759059.1"/>
    </source>
</evidence>
<feature type="compositionally biased region" description="Polar residues" evidence="4">
    <location>
        <begin position="202"/>
        <end position="216"/>
    </location>
</feature>
<evidence type="ECO:0000256" key="2">
    <source>
        <dbReference type="ARBA" id="ARBA00016807"/>
    </source>
</evidence>
<dbReference type="Pfam" id="PF13873">
    <property type="entry name" value="Myb_DNA-bind_5"/>
    <property type="match status" value="1"/>
</dbReference>
<dbReference type="InterPro" id="IPR028002">
    <property type="entry name" value="Myb_DNA-bind_5"/>
</dbReference>
<keyword evidence="7" id="KW-1185">Reference proteome</keyword>
<evidence type="ECO:0000256" key="3">
    <source>
        <dbReference type="ARBA" id="ARBA00025466"/>
    </source>
</evidence>
<proteinExistence type="predicted"/>
<reference evidence="6 7" key="1">
    <citation type="journal article" date="2023" name="Arcadia Sci">
        <title>De novo assembly of a long-read Amblyomma americanum tick genome.</title>
        <authorList>
            <person name="Chou S."/>
            <person name="Poskanzer K.E."/>
            <person name="Rollins M."/>
            <person name="Thuy-Boun P.S."/>
        </authorList>
    </citation>
    <scope>NUCLEOTIDE SEQUENCE [LARGE SCALE GENOMIC DNA]</scope>
    <source>
        <strain evidence="6">F_SG_1</strain>
        <tissue evidence="6">Salivary glands</tissue>
    </source>
</reference>
<organism evidence="6 7">
    <name type="scientific">Amblyomma americanum</name>
    <name type="common">Lone star tick</name>
    <dbReference type="NCBI Taxonomy" id="6943"/>
    <lineage>
        <taxon>Eukaryota</taxon>
        <taxon>Metazoa</taxon>
        <taxon>Ecdysozoa</taxon>
        <taxon>Arthropoda</taxon>
        <taxon>Chelicerata</taxon>
        <taxon>Arachnida</taxon>
        <taxon>Acari</taxon>
        <taxon>Parasitiformes</taxon>
        <taxon>Ixodida</taxon>
        <taxon>Ixodoidea</taxon>
        <taxon>Ixodidae</taxon>
        <taxon>Amblyomminae</taxon>
        <taxon>Amblyomma</taxon>
    </lineage>
</organism>
<feature type="region of interest" description="Disordered" evidence="4">
    <location>
        <begin position="196"/>
        <end position="216"/>
    </location>
</feature>
<evidence type="ECO:0000256" key="4">
    <source>
        <dbReference type="SAM" id="MobiDB-lite"/>
    </source>
</evidence>
<gene>
    <name evidence="6" type="ORF">V5799_003309</name>
</gene>
<feature type="compositionally biased region" description="Low complexity" evidence="4">
    <location>
        <begin position="162"/>
        <end position="181"/>
    </location>
</feature>
<evidence type="ECO:0000256" key="1">
    <source>
        <dbReference type="ARBA" id="ARBA00011764"/>
    </source>
</evidence>
<comment type="subunit">
    <text evidence="1">Self-associates forming complexes of several hundred monomers.</text>
</comment>
<accession>A0AAQ4D9B9</accession>
<feature type="domain" description="Myb/SANT-like DNA-binding" evidence="5">
    <location>
        <begin position="5"/>
        <end position="83"/>
    </location>
</feature>
<dbReference type="Proteomes" id="UP001321473">
    <property type="component" value="Unassembled WGS sequence"/>
</dbReference>
<feature type="compositionally biased region" description="Pro residues" evidence="4">
    <location>
        <begin position="130"/>
        <end position="161"/>
    </location>
</feature>
<dbReference type="PANTHER" id="PTHR23098">
    <property type="entry name" value="AGAP001331-PA-RELATED"/>
    <property type="match status" value="1"/>
</dbReference>
<dbReference type="EMBL" id="JARKHS020033468">
    <property type="protein sequence ID" value="KAK8759059.1"/>
    <property type="molecule type" value="Genomic_DNA"/>
</dbReference>
<comment type="function">
    <text evidence="3">Involved in transvection phenomena (= synapsis-dependent gene expression), where the synaptic pairing of chromosomes carrying genes with which zeste interacts influences the expression of these genes. Zeste binds to DNA and stimulates transcription from a nearby promoter.</text>
</comment>
<dbReference type="AlphaFoldDB" id="A0AAQ4D9B9"/>
<protein>
    <recommendedName>
        <fullName evidence="2">Regulatory protein zeste</fullName>
    </recommendedName>
</protein>
<name>A0AAQ4D9B9_AMBAM</name>
<sequence>MAPKGPRMSTVQEEMLLDFLEQHSFLARASTKLSQSLTAARRRALWDEITEALNRAGPAVKTAEHWRQSWRQICCRKRAELAHLRAGQGGTGGGQLPGSGGRVMHLLGLASAEGVGEDFFLIVRPQPQPPAGAVAAPPPVPPPSPPAAAPSPPLPPPPPAPLAAAAPSSVQLAAMSDDSSGVDSVLLGELLGEELSSVVEPGSSTCTSGSPNRRHD</sequence>
<dbReference type="PANTHER" id="PTHR23098:SF16">
    <property type="entry name" value="REGULATORY PROTEIN ZESTE"/>
    <property type="match status" value="1"/>
</dbReference>
<evidence type="ECO:0000313" key="7">
    <source>
        <dbReference type="Proteomes" id="UP001321473"/>
    </source>
</evidence>
<dbReference type="GO" id="GO:0005634">
    <property type="term" value="C:nucleus"/>
    <property type="evidence" value="ECO:0007669"/>
    <property type="project" value="TreeGrafter"/>
</dbReference>
<evidence type="ECO:0000259" key="5">
    <source>
        <dbReference type="Pfam" id="PF13873"/>
    </source>
</evidence>
<comment type="caution">
    <text evidence="6">The sequence shown here is derived from an EMBL/GenBank/DDBJ whole genome shotgun (WGS) entry which is preliminary data.</text>
</comment>
<feature type="non-terminal residue" evidence="6">
    <location>
        <position position="216"/>
    </location>
</feature>